<dbReference type="Proteomes" id="UP000191931">
    <property type="component" value="Unassembled WGS sequence"/>
</dbReference>
<reference evidence="1 2" key="1">
    <citation type="submission" date="2017-03" db="EMBL/GenBank/DDBJ databases">
        <authorList>
            <person name="Afonso C.L."/>
            <person name="Miller P.J."/>
            <person name="Scott M.A."/>
            <person name="Spackman E."/>
            <person name="Goraichik I."/>
            <person name="Dimitrov K.M."/>
            <person name="Suarez D.L."/>
            <person name="Swayne D.E."/>
        </authorList>
    </citation>
    <scope>NUCLEOTIDE SEQUENCE [LARGE SCALE GENOMIC DNA]</scope>
    <source>
        <strain evidence="1">PRJEB14757</strain>
    </source>
</reference>
<dbReference type="STRING" id="1246637.MTBBW1_1360002"/>
<proteinExistence type="predicted"/>
<name>A0A1W1H7T3_9BACT</name>
<organism evidence="1 2">
    <name type="scientific">Desulfamplus magnetovallimortis</name>
    <dbReference type="NCBI Taxonomy" id="1246637"/>
    <lineage>
        <taxon>Bacteria</taxon>
        <taxon>Pseudomonadati</taxon>
        <taxon>Thermodesulfobacteriota</taxon>
        <taxon>Desulfobacteria</taxon>
        <taxon>Desulfobacterales</taxon>
        <taxon>Desulfobacteraceae</taxon>
        <taxon>Desulfamplus</taxon>
    </lineage>
</organism>
<gene>
    <name evidence="1" type="ORF">MTBBW1_1360002</name>
</gene>
<evidence type="ECO:0000313" key="1">
    <source>
        <dbReference type="EMBL" id="SLM28445.1"/>
    </source>
</evidence>
<sequence length="77" mass="8317">MSALTEKRASVSIPSNRGSVSDNFITIKNEDSLTSQSPLIGAVFLTFIRCRPPIIVIKVSIPSNRGSVSDTRKPGTR</sequence>
<accession>A0A1W1H7T3</accession>
<evidence type="ECO:0000313" key="2">
    <source>
        <dbReference type="Proteomes" id="UP000191931"/>
    </source>
</evidence>
<dbReference type="AlphaFoldDB" id="A0A1W1H7T3"/>
<protein>
    <submittedName>
        <fullName evidence="1">Uncharacterized protein</fullName>
    </submittedName>
</protein>
<dbReference type="EMBL" id="FWEV01000042">
    <property type="protein sequence ID" value="SLM28445.1"/>
    <property type="molecule type" value="Genomic_DNA"/>
</dbReference>
<keyword evidence="2" id="KW-1185">Reference proteome</keyword>